<dbReference type="Proteomes" id="UP001161247">
    <property type="component" value="Chromosome 2"/>
</dbReference>
<keyword evidence="3" id="KW-1185">Reference proteome</keyword>
<gene>
    <name evidence="2" type="ORF">OLC1_LOCUS5609</name>
</gene>
<organism evidence="2 3">
    <name type="scientific">Oldenlandia corymbosa var. corymbosa</name>
    <dbReference type="NCBI Taxonomy" id="529605"/>
    <lineage>
        <taxon>Eukaryota</taxon>
        <taxon>Viridiplantae</taxon>
        <taxon>Streptophyta</taxon>
        <taxon>Embryophyta</taxon>
        <taxon>Tracheophyta</taxon>
        <taxon>Spermatophyta</taxon>
        <taxon>Magnoliopsida</taxon>
        <taxon>eudicotyledons</taxon>
        <taxon>Gunneridae</taxon>
        <taxon>Pentapetalae</taxon>
        <taxon>asterids</taxon>
        <taxon>lamiids</taxon>
        <taxon>Gentianales</taxon>
        <taxon>Rubiaceae</taxon>
        <taxon>Rubioideae</taxon>
        <taxon>Spermacoceae</taxon>
        <taxon>Hedyotis-Oldenlandia complex</taxon>
        <taxon>Oldenlandia</taxon>
    </lineage>
</organism>
<evidence type="ECO:0000313" key="3">
    <source>
        <dbReference type="Proteomes" id="UP001161247"/>
    </source>
</evidence>
<dbReference type="PANTHER" id="PTHR44259">
    <property type="entry name" value="OS07G0183000 PROTEIN-RELATED"/>
    <property type="match status" value="1"/>
</dbReference>
<accession>A0AAV1CIK2</accession>
<evidence type="ECO:0000313" key="2">
    <source>
        <dbReference type="EMBL" id="CAI9094449.1"/>
    </source>
</evidence>
<protein>
    <submittedName>
        <fullName evidence="2">OLC1v1030193C1</fullName>
    </submittedName>
</protein>
<dbReference type="PANTHER" id="PTHR44259:SF108">
    <property type="entry name" value="F-BOX PROTEIN SKIP23-LIKE"/>
    <property type="match status" value="1"/>
</dbReference>
<dbReference type="InterPro" id="IPR005174">
    <property type="entry name" value="KIB1-4_b-propeller"/>
</dbReference>
<dbReference type="Pfam" id="PF03478">
    <property type="entry name" value="Beta-prop_KIB1-4"/>
    <property type="match status" value="1"/>
</dbReference>
<reference evidence="2" key="1">
    <citation type="submission" date="2023-03" db="EMBL/GenBank/DDBJ databases">
        <authorList>
            <person name="Julca I."/>
        </authorList>
    </citation>
    <scope>NUCLEOTIDE SEQUENCE</scope>
</reference>
<feature type="domain" description="KIB1-4 beta-propeller" evidence="1">
    <location>
        <begin position="88"/>
        <end position="204"/>
    </location>
</feature>
<dbReference type="InterPro" id="IPR050942">
    <property type="entry name" value="F-box_BR-signaling"/>
</dbReference>
<sequence>MISAVPAVQFRCLCSQKKEVAVEMNVNFTACRKGRSPRGYQSLRRRADFGISPEDPFVVERPFITKAVLSANPSHTSDFALMVIHSGDVNYYNGKFYAVDCAYQVRVWDELASDLKFAQPLLSLDERLLMGGVPFLVVSSLGELLVLGRQDFTYEDVEEDSFPIKDLCTAFAVVRLDVMNRNWEEISRLDNDAIFVGRSPAVSIAGFCLPRLVRREFTILKMQALFKDIGDLLGNFYCLWY</sequence>
<proteinExistence type="predicted"/>
<dbReference type="AlphaFoldDB" id="A0AAV1CIK2"/>
<name>A0AAV1CIK2_OLDCO</name>
<dbReference type="EMBL" id="OX459119">
    <property type="protein sequence ID" value="CAI9094449.1"/>
    <property type="molecule type" value="Genomic_DNA"/>
</dbReference>
<evidence type="ECO:0000259" key="1">
    <source>
        <dbReference type="Pfam" id="PF03478"/>
    </source>
</evidence>